<gene>
    <name evidence="2" type="ORF">ACFYXI_16015</name>
</gene>
<protein>
    <recommendedName>
        <fullName evidence="4">DUF4136 domain-containing protein</fullName>
    </recommendedName>
</protein>
<dbReference type="EMBL" id="JBIASD010000009">
    <property type="protein sequence ID" value="MFF3667105.1"/>
    <property type="molecule type" value="Genomic_DNA"/>
</dbReference>
<organism evidence="2 3">
    <name type="scientific">Microtetraspora malaysiensis</name>
    <dbReference type="NCBI Taxonomy" id="161358"/>
    <lineage>
        <taxon>Bacteria</taxon>
        <taxon>Bacillati</taxon>
        <taxon>Actinomycetota</taxon>
        <taxon>Actinomycetes</taxon>
        <taxon>Streptosporangiales</taxon>
        <taxon>Streptosporangiaceae</taxon>
        <taxon>Microtetraspora</taxon>
    </lineage>
</organism>
<evidence type="ECO:0000256" key="1">
    <source>
        <dbReference type="SAM" id="SignalP"/>
    </source>
</evidence>
<comment type="caution">
    <text evidence="2">The sequence shown here is derived from an EMBL/GenBank/DDBJ whole genome shotgun (WGS) entry which is preliminary data.</text>
</comment>
<name>A0ABW6SQ53_9ACTN</name>
<accession>A0ABW6SQ53</accession>
<dbReference type="Proteomes" id="UP001602013">
    <property type="component" value="Unassembled WGS sequence"/>
</dbReference>
<sequence>MTLRPPVALALAAICAALTGCSGSAAATATKPHYTADDVKAAYYTAKDAGEGARDYWYDRNFHSHTNYVPPSAIQTCPYVQRSDAANAPSNVVEPVGGEPVGQFAVEPARSTDSRVPYVTQNALVFGSSAITDGAMEEVASGLARCPGSYAVNGGPPIVLGAYSVTSRPLEVFGWKGYVQQLAHTFPPGMDDVYYEDIAIVVLRRANLILYLDLTQTKIVGDRADSADKARGAMEKVLRRLG</sequence>
<proteinExistence type="predicted"/>
<keyword evidence="1" id="KW-0732">Signal</keyword>
<reference evidence="2 3" key="1">
    <citation type="submission" date="2024-10" db="EMBL/GenBank/DDBJ databases">
        <title>The Natural Products Discovery Center: Release of the First 8490 Sequenced Strains for Exploring Actinobacteria Biosynthetic Diversity.</title>
        <authorList>
            <person name="Kalkreuter E."/>
            <person name="Kautsar S.A."/>
            <person name="Yang D."/>
            <person name="Bader C.D."/>
            <person name="Teijaro C.N."/>
            <person name="Fluegel L."/>
            <person name="Davis C.M."/>
            <person name="Simpson J.R."/>
            <person name="Lauterbach L."/>
            <person name="Steele A.D."/>
            <person name="Gui C."/>
            <person name="Meng S."/>
            <person name="Li G."/>
            <person name="Viehrig K."/>
            <person name="Ye F."/>
            <person name="Su P."/>
            <person name="Kiefer A.F."/>
            <person name="Nichols A."/>
            <person name="Cepeda A.J."/>
            <person name="Yan W."/>
            <person name="Fan B."/>
            <person name="Jiang Y."/>
            <person name="Adhikari A."/>
            <person name="Zheng C.-J."/>
            <person name="Schuster L."/>
            <person name="Cowan T.M."/>
            <person name="Smanski M.J."/>
            <person name="Chevrette M.G."/>
            <person name="De Carvalho L.P.S."/>
            <person name="Shen B."/>
        </authorList>
    </citation>
    <scope>NUCLEOTIDE SEQUENCE [LARGE SCALE GENOMIC DNA]</scope>
    <source>
        <strain evidence="2 3">NPDC002173</strain>
    </source>
</reference>
<evidence type="ECO:0008006" key="4">
    <source>
        <dbReference type="Google" id="ProtNLM"/>
    </source>
</evidence>
<dbReference type="PROSITE" id="PS51257">
    <property type="entry name" value="PROKAR_LIPOPROTEIN"/>
    <property type="match status" value="1"/>
</dbReference>
<evidence type="ECO:0000313" key="3">
    <source>
        <dbReference type="Proteomes" id="UP001602013"/>
    </source>
</evidence>
<feature type="signal peptide" evidence="1">
    <location>
        <begin position="1"/>
        <end position="27"/>
    </location>
</feature>
<feature type="chain" id="PRO_5046794827" description="DUF4136 domain-containing protein" evidence="1">
    <location>
        <begin position="28"/>
        <end position="242"/>
    </location>
</feature>
<dbReference type="RefSeq" id="WP_387411935.1">
    <property type="nucleotide sequence ID" value="NZ_JBIASD010000009.1"/>
</dbReference>
<keyword evidence="3" id="KW-1185">Reference proteome</keyword>
<evidence type="ECO:0000313" key="2">
    <source>
        <dbReference type="EMBL" id="MFF3667105.1"/>
    </source>
</evidence>